<dbReference type="Gene3D" id="3.40.50.720">
    <property type="entry name" value="NAD(P)-binding Rossmann-like Domain"/>
    <property type="match status" value="1"/>
</dbReference>
<dbReference type="KEGG" id="sbae:DSM104329_04579"/>
<reference evidence="1" key="1">
    <citation type="journal article" date="2022" name="Int. J. Syst. Evol. Microbiol.">
        <title>Pseudomonas aegrilactucae sp. nov. and Pseudomonas morbosilactucae sp. nov., pathogens causing bacterial rot of lettuce in Japan.</title>
        <authorList>
            <person name="Sawada H."/>
            <person name="Fujikawa T."/>
            <person name="Satou M."/>
        </authorList>
    </citation>
    <scope>NUCLEOTIDE SEQUENCE</scope>
    <source>
        <strain evidence="1">0166_1</strain>
    </source>
</reference>
<dbReference type="InterPro" id="IPR036291">
    <property type="entry name" value="NAD(P)-bd_dom_sf"/>
</dbReference>
<protein>
    <submittedName>
        <fullName evidence="1">Uncharacterized protein</fullName>
    </submittedName>
</protein>
<dbReference type="EMBL" id="CP087164">
    <property type="protein sequence ID" value="UGS38156.1"/>
    <property type="molecule type" value="Genomic_DNA"/>
</dbReference>
<proteinExistence type="predicted"/>
<dbReference type="Proteomes" id="UP001162834">
    <property type="component" value="Chromosome"/>
</dbReference>
<accession>A0A9E6Y1D1</accession>
<evidence type="ECO:0000313" key="1">
    <source>
        <dbReference type="EMBL" id="UGS38156.1"/>
    </source>
</evidence>
<name>A0A9E6Y1D1_9ACTN</name>
<dbReference type="RefSeq" id="WP_259312186.1">
    <property type="nucleotide sequence ID" value="NZ_CP087164.1"/>
</dbReference>
<evidence type="ECO:0000313" key="2">
    <source>
        <dbReference type="Proteomes" id="UP001162834"/>
    </source>
</evidence>
<organism evidence="1 2">
    <name type="scientific">Capillimicrobium parvum</name>
    <dbReference type="NCBI Taxonomy" id="2884022"/>
    <lineage>
        <taxon>Bacteria</taxon>
        <taxon>Bacillati</taxon>
        <taxon>Actinomycetota</taxon>
        <taxon>Thermoleophilia</taxon>
        <taxon>Solirubrobacterales</taxon>
        <taxon>Capillimicrobiaceae</taxon>
        <taxon>Capillimicrobium</taxon>
    </lineage>
</organism>
<gene>
    <name evidence="1" type="ORF">DSM104329_04579</name>
</gene>
<keyword evidence="2" id="KW-1185">Reference proteome</keyword>
<dbReference type="AlphaFoldDB" id="A0A9E6Y1D1"/>
<sequence>MSTTAPPPAPPIPLLRDGLLDGLAVLAAPRSPATDRCLALGAHVSALEADLLDEDATRHAAEQGAPAHVLVVDAAVLFGAGGPDLLRTALDATWSAVHAHFAPEKAGKVILVAPRAQSGAHAEALRAGLENLARTLSIEWSRYRMRTTALLPGPETTDPELAELVAFLASSAGEYYSGCAFTLT</sequence>
<dbReference type="SUPFAM" id="SSF51735">
    <property type="entry name" value="NAD(P)-binding Rossmann-fold domains"/>
    <property type="match status" value="1"/>
</dbReference>